<dbReference type="Proteomes" id="UP000516437">
    <property type="component" value="Chromosome 1"/>
</dbReference>
<name>A0A6A1WR15_9ROSI</name>
<keyword evidence="2" id="KW-1185">Reference proteome</keyword>
<accession>A0A6A1WR15</accession>
<evidence type="ECO:0000313" key="2">
    <source>
        <dbReference type="Proteomes" id="UP000516437"/>
    </source>
</evidence>
<dbReference type="OrthoDB" id="1564766at2759"/>
<protein>
    <submittedName>
        <fullName evidence="1">Uncharacterized protein</fullName>
    </submittedName>
</protein>
<comment type="caution">
    <text evidence="1">The sequence shown here is derived from an EMBL/GenBank/DDBJ whole genome shotgun (WGS) entry which is preliminary data.</text>
</comment>
<dbReference type="EMBL" id="RXIC02000019">
    <property type="protein sequence ID" value="KAB1226217.1"/>
    <property type="molecule type" value="Genomic_DNA"/>
</dbReference>
<evidence type="ECO:0000313" key="1">
    <source>
        <dbReference type="EMBL" id="KAB1226217.1"/>
    </source>
</evidence>
<dbReference type="AlphaFoldDB" id="A0A6A1WR15"/>
<gene>
    <name evidence="1" type="ORF">CJ030_MR1G023590</name>
</gene>
<organism evidence="1 2">
    <name type="scientific">Morella rubra</name>
    <name type="common">Chinese bayberry</name>
    <dbReference type="NCBI Taxonomy" id="262757"/>
    <lineage>
        <taxon>Eukaryota</taxon>
        <taxon>Viridiplantae</taxon>
        <taxon>Streptophyta</taxon>
        <taxon>Embryophyta</taxon>
        <taxon>Tracheophyta</taxon>
        <taxon>Spermatophyta</taxon>
        <taxon>Magnoliopsida</taxon>
        <taxon>eudicotyledons</taxon>
        <taxon>Gunneridae</taxon>
        <taxon>Pentapetalae</taxon>
        <taxon>rosids</taxon>
        <taxon>fabids</taxon>
        <taxon>Fagales</taxon>
        <taxon>Myricaceae</taxon>
        <taxon>Morella</taxon>
    </lineage>
</organism>
<proteinExistence type="predicted"/>
<reference evidence="1 2" key="1">
    <citation type="journal article" date="2019" name="Plant Biotechnol. J.">
        <title>The red bayberry genome and genetic basis of sex determination.</title>
        <authorList>
            <person name="Jia H.M."/>
            <person name="Jia H.J."/>
            <person name="Cai Q.L."/>
            <person name="Wang Y."/>
            <person name="Zhao H.B."/>
            <person name="Yang W.F."/>
            <person name="Wang G.Y."/>
            <person name="Li Y.H."/>
            <person name="Zhan D.L."/>
            <person name="Shen Y.T."/>
            <person name="Niu Q.F."/>
            <person name="Chang L."/>
            <person name="Qiu J."/>
            <person name="Zhao L."/>
            <person name="Xie H.B."/>
            <person name="Fu W.Y."/>
            <person name="Jin J."/>
            <person name="Li X.W."/>
            <person name="Jiao Y."/>
            <person name="Zhou C.C."/>
            <person name="Tu T."/>
            <person name="Chai C.Y."/>
            <person name="Gao J.L."/>
            <person name="Fan L.J."/>
            <person name="van de Weg E."/>
            <person name="Wang J.Y."/>
            <person name="Gao Z.S."/>
        </authorList>
    </citation>
    <scope>NUCLEOTIDE SEQUENCE [LARGE SCALE GENOMIC DNA]</scope>
    <source>
        <tissue evidence="1">Leaves</tissue>
    </source>
</reference>
<sequence length="220" mass="23689">MPEGGKRLRCDLSVRAKSTPGTLAVFGPSLRDCNELPSGTITSLVGTQSSCTSTFGIKHEKGSMLGTALLKACTGGKLIVLVLDGRMGGDDKASSMLSSHIGIRAPVSEMNKEEWTCVCDLFASEEFQKRSAISRENRAMLKIVHTSGAGKNGGVTVAERVRGKAIHISGDFRKGIGDESGLRARFRPFSTEIGGGQMREQMMEHIRQLTSRTTPKRKFG</sequence>